<evidence type="ECO:0000259" key="4">
    <source>
        <dbReference type="Pfam" id="PF21725"/>
    </source>
</evidence>
<comment type="caution">
    <text evidence="5">The sequence shown here is derived from an EMBL/GenBank/DDBJ whole genome shotgun (WGS) entry which is preliminary data.</text>
</comment>
<evidence type="ECO:0000313" key="5">
    <source>
        <dbReference type="EMBL" id="GAA3087414.1"/>
    </source>
</evidence>
<feature type="domain" description="Putative T7SS secretion signal" evidence="4">
    <location>
        <begin position="49"/>
        <end position="221"/>
    </location>
</feature>
<proteinExistence type="predicted"/>
<dbReference type="Proteomes" id="UP001501637">
    <property type="component" value="Unassembled WGS sequence"/>
</dbReference>
<keyword evidence="1" id="KW-0175">Coiled coil</keyword>
<dbReference type="EMBL" id="BAAAUG010000019">
    <property type="protein sequence ID" value="GAA3087414.1"/>
    <property type="molecule type" value="Genomic_DNA"/>
</dbReference>
<feature type="coiled-coil region" evidence="1">
    <location>
        <begin position="128"/>
        <end position="197"/>
    </location>
</feature>
<reference evidence="6" key="1">
    <citation type="journal article" date="2019" name="Int. J. Syst. Evol. Microbiol.">
        <title>The Global Catalogue of Microorganisms (GCM) 10K type strain sequencing project: providing services to taxonomists for standard genome sequencing and annotation.</title>
        <authorList>
            <consortium name="The Broad Institute Genomics Platform"/>
            <consortium name="The Broad Institute Genome Sequencing Center for Infectious Disease"/>
            <person name="Wu L."/>
            <person name="Ma J."/>
        </authorList>
    </citation>
    <scope>NUCLEOTIDE SEQUENCE [LARGE SCALE GENOMIC DNA]</scope>
    <source>
        <strain evidence="6">JCM 9092</strain>
    </source>
</reference>
<feature type="region of interest" description="Disordered" evidence="2">
    <location>
        <begin position="1"/>
        <end position="49"/>
    </location>
</feature>
<keyword evidence="3" id="KW-0472">Membrane</keyword>
<protein>
    <recommendedName>
        <fullName evidence="4">Putative T7SS secretion signal domain-containing protein</fullName>
    </recommendedName>
</protein>
<accession>A0ABP6M7S1</accession>
<evidence type="ECO:0000256" key="1">
    <source>
        <dbReference type="SAM" id="Coils"/>
    </source>
</evidence>
<organism evidence="5 6">
    <name type="scientific">Streptomyces rectiviolaceus</name>
    <dbReference type="NCBI Taxonomy" id="332591"/>
    <lineage>
        <taxon>Bacteria</taxon>
        <taxon>Bacillati</taxon>
        <taxon>Actinomycetota</taxon>
        <taxon>Actinomycetes</taxon>
        <taxon>Kitasatosporales</taxon>
        <taxon>Streptomycetaceae</taxon>
        <taxon>Streptomyces</taxon>
    </lineage>
</organism>
<sequence length="442" mass="45988">MTYAPGQETPRRSASSHQGTLDDLTKPQGLKSAPHIPNPTYPALGFNPVPGSPDTVRSLHKKLANCAKVLDDTHGQVTKLMAGSYWEGDAAVAFREQIDGGPLPLNLKNAAHSLTKAAKQLCRWHDELDEFQRRAKLLNEDAKDARAAVEAAQGRVSEVPDGADDRKAALKRATGKVDEAQAELDRILGKARRLASEHEEKAGYRARKIRDATRKLAPKEPGLFEEIGEWLTENLPDILSFVAGVVGLVALFVVTGGVAAAVLLLVAGALSAGAVGLRVSDPAVQASLWDGVTKCELDSDFWGNAVGVTSDVVGMAPGLSAIVKGGAGAVRSLSAGAEAVTLGQRLTTVGTKTVDEARAISRLGNPFLDFTVRGASDAEKAGRVVEVTSSSLGVATAGYGLAVSAAEALDNDTATGGTTGVDGVRLGLDSGGLIDLARHAFP</sequence>
<keyword evidence="3" id="KW-0812">Transmembrane</keyword>
<evidence type="ECO:0000313" key="6">
    <source>
        <dbReference type="Proteomes" id="UP001501637"/>
    </source>
</evidence>
<dbReference type="InterPro" id="IPR049082">
    <property type="entry name" value="T7SS_signal"/>
</dbReference>
<keyword evidence="3" id="KW-1133">Transmembrane helix</keyword>
<dbReference type="RefSeq" id="WP_344519038.1">
    <property type="nucleotide sequence ID" value="NZ_BAAAUG010000019.1"/>
</dbReference>
<dbReference type="Pfam" id="PF21725">
    <property type="entry name" value="T7SS_signal"/>
    <property type="match status" value="1"/>
</dbReference>
<evidence type="ECO:0000256" key="2">
    <source>
        <dbReference type="SAM" id="MobiDB-lite"/>
    </source>
</evidence>
<evidence type="ECO:0000256" key="3">
    <source>
        <dbReference type="SAM" id="Phobius"/>
    </source>
</evidence>
<name>A0ABP6M7S1_9ACTN</name>
<keyword evidence="6" id="KW-1185">Reference proteome</keyword>
<feature type="transmembrane region" description="Helical" evidence="3">
    <location>
        <begin position="241"/>
        <end position="270"/>
    </location>
</feature>
<gene>
    <name evidence="5" type="ORF">GCM10010449_08660</name>
</gene>